<proteinExistence type="predicted"/>
<reference evidence="1 2" key="1">
    <citation type="submission" date="2009-03" db="EMBL/GenBank/DDBJ databases">
        <title>Comparison of the complete genome sequences of Rhodococcus erythropolis PR4 and Rhodococcus opacus B4.</title>
        <authorList>
            <person name="Takarada H."/>
            <person name="Sekine M."/>
            <person name="Hosoyama A."/>
            <person name="Yamada R."/>
            <person name="Fujisawa T."/>
            <person name="Omata S."/>
            <person name="Shimizu A."/>
            <person name="Tsukatani N."/>
            <person name="Tanikawa S."/>
            <person name="Fujita N."/>
            <person name="Harayama S."/>
        </authorList>
    </citation>
    <scope>NUCLEOTIDE SEQUENCE [LARGE SCALE GENOMIC DNA]</scope>
    <source>
        <strain evidence="1 2">B4</strain>
    </source>
</reference>
<dbReference type="STRING" id="632772.ROP_39900"/>
<dbReference type="HOGENOM" id="CLU_2525336_0_0_11"/>
<gene>
    <name evidence="1" type="ordered locus">ROP_39900</name>
</gene>
<dbReference type="AlphaFoldDB" id="C1B984"/>
<name>C1B984_RHOOB</name>
<dbReference type="PATRIC" id="fig|632772.20.peg.4185"/>
<protein>
    <recommendedName>
        <fullName evidence="3">4Fe-4S Wbl-type domain-containing protein</fullName>
    </recommendedName>
</protein>
<dbReference type="RefSeq" id="WP_012691174.1">
    <property type="nucleotide sequence ID" value="NC_012522.1"/>
</dbReference>
<organism evidence="1 2">
    <name type="scientific">Rhodococcus opacus (strain B4)</name>
    <dbReference type="NCBI Taxonomy" id="632772"/>
    <lineage>
        <taxon>Bacteria</taxon>
        <taxon>Bacillati</taxon>
        <taxon>Actinomycetota</taxon>
        <taxon>Actinomycetes</taxon>
        <taxon>Mycobacteriales</taxon>
        <taxon>Nocardiaceae</taxon>
        <taxon>Rhodococcus</taxon>
    </lineage>
</organism>
<accession>C1B984</accession>
<sequence>MTPRKREQLDWVSLLESILADTPSLPEAACIGRHDLFDEGQGESKDEARHRQAVAEKLCAGCPEAWRCPERTDQPTAMTEAQAS</sequence>
<dbReference type="OrthoDB" id="4467551at2"/>
<evidence type="ECO:0008006" key="3">
    <source>
        <dbReference type="Google" id="ProtNLM"/>
    </source>
</evidence>
<dbReference type="EMBL" id="AP011115">
    <property type="protein sequence ID" value="BAH52237.1"/>
    <property type="molecule type" value="Genomic_DNA"/>
</dbReference>
<dbReference type="KEGG" id="rop:ROP_39900"/>
<evidence type="ECO:0000313" key="1">
    <source>
        <dbReference type="EMBL" id="BAH52237.1"/>
    </source>
</evidence>
<dbReference type="Proteomes" id="UP000002212">
    <property type="component" value="Chromosome"/>
</dbReference>
<evidence type="ECO:0000313" key="2">
    <source>
        <dbReference type="Proteomes" id="UP000002212"/>
    </source>
</evidence>